<dbReference type="InterPro" id="IPR002156">
    <property type="entry name" value="RNaseH_domain"/>
</dbReference>
<dbReference type="CDD" id="cd06222">
    <property type="entry name" value="RNase_H_like"/>
    <property type="match status" value="1"/>
</dbReference>
<dbReference type="InterPro" id="IPR036397">
    <property type="entry name" value="RNaseH_sf"/>
</dbReference>
<reference evidence="2" key="1">
    <citation type="journal article" date="2021" name="Nat. Commun.">
        <title>Genomic analyses provide insights into spinach domestication and the genetic basis of agronomic traits.</title>
        <authorList>
            <person name="Cai X."/>
            <person name="Sun X."/>
            <person name="Xu C."/>
            <person name="Sun H."/>
            <person name="Wang X."/>
            <person name="Ge C."/>
            <person name="Zhang Z."/>
            <person name="Wang Q."/>
            <person name="Fei Z."/>
            <person name="Jiao C."/>
            <person name="Wang Q."/>
        </authorList>
    </citation>
    <scope>NUCLEOTIDE SEQUENCE [LARGE SCALE GENOMIC DNA]</scope>
    <source>
        <strain evidence="2">cv. Varoflay</strain>
    </source>
</reference>
<dbReference type="Pfam" id="PF13456">
    <property type="entry name" value="RVT_3"/>
    <property type="match status" value="1"/>
</dbReference>
<organism evidence="2 3">
    <name type="scientific">Spinacia oleracea</name>
    <name type="common">Spinach</name>
    <dbReference type="NCBI Taxonomy" id="3562"/>
    <lineage>
        <taxon>Eukaryota</taxon>
        <taxon>Viridiplantae</taxon>
        <taxon>Streptophyta</taxon>
        <taxon>Embryophyta</taxon>
        <taxon>Tracheophyta</taxon>
        <taxon>Spermatophyta</taxon>
        <taxon>Magnoliopsida</taxon>
        <taxon>eudicotyledons</taxon>
        <taxon>Gunneridae</taxon>
        <taxon>Pentapetalae</taxon>
        <taxon>Caryophyllales</taxon>
        <taxon>Chenopodiaceae</taxon>
        <taxon>Chenopodioideae</taxon>
        <taxon>Anserineae</taxon>
        <taxon>Spinacia</taxon>
    </lineage>
</organism>
<dbReference type="SUPFAM" id="SSF53098">
    <property type="entry name" value="Ribonuclease H-like"/>
    <property type="match status" value="1"/>
</dbReference>
<feature type="domain" description="RNase H type-1" evidence="1">
    <location>
        <begin position="55"/>
        <end position="176"/>
    </location>
</feature>
<keyword evidence="2" id="KW-1185">Reference proteome</keyword>
<dbReference type="RefSeq" id="XP_056696445.1">
    <property type="nucleotide sequence ID" value="XM_056840467.1"/>
</dbReference>
<accession>A0ABM3RLG2</accession>
<protein>
    <recommendedName>
        <fullName evidence="1">RNase H type-1 domain-containing protein</fullName>
    </recommendedName>
</protein>
<dbReference type="GeneID" id="130470387"/>
<proteinExistence type="predicted"/>
<dbReference type="InterPro" id="IPR052929">
    <property type="entry name" value="RNase_H-like_EbsB-rel"/>
</dbReference>
<sequence>MENKVVEPANTVSYAVKVSLEVREELERARSRHNSAVTSLPTTWSKPDVGWTKVNVDAGVLGDTGTGIGMVMRDSEGVIVACSSWQGTEKWETRVAEAKAVAMGLQLAQEMGVRDVEMESDCLMVIQPLRGGSQGNNSFSLVIDDILDLCSSFDNDNVKWSFVKRSGNWVAHNLAHFQPWNFGQRVWVNDVPNDVLNVGFSDLLI</sequence>
<name>A0ABM3RLG2_SPIOL</name>
<evidence type="ECO:0000313" key="2">
    <source>
        <dbReference type="Proteomes" id="UP000813463"/>
    </source>
</evidence>
<dbReference type="Gene3D" id="3.30.420.10">
    <property type="entry name" value="Ribonuclease H-like superfamily/Ribonuclease H"/>
    <property type="match status" value="1"/>
</dbReference>
<dbReference type="InterPro" id="IPR012337">
    <property type="entry name" value="RNaseH-like_sf"/>
</dbReference>
<evidence type="ECO:0000259" key="1">
    <source>
        <dbReference type="Pfam" id="PF13456"/>
    </source>
</evidence>
<dbReference type="InterPro" id="IPR044730">
    <property type="entry name" value="RNase_H-like_dom_plant"/>
</dbReference>
<gene>
    <name evidence="3" type="primary">LOC130470387</name>
</gene>
<reference evidence="3" key="2">
    <citation type="submission" date="2025-08" db="UniProtKB">
        <authorList>
            <consortium name="RefSeq"/>
        </authorList>
    </citation>
    <scope>IDENTIFICATION</scope>
    <source>
        <tissue evidence="3">Leaf</tissue>
    </source>
</reference>
<dbReference type="PANTHER" id="PTHR47074:SF21">
    <property type="entry name" value="RNASE H TYPE-1 DOMAIN-CONTAINING PROTEIN"/>
    <property type="match status" value="1"/>
</dbReference>
<evidence type="ECO:0000313" key="3">
    <source>
        <dbReference type="RefSeq" id="XP_056696445.1"/>
    </source>
</evidence>
<dbReference type="PANTHER" id="PTHR47074">
    <property type="entry name" value="BNAC02G40300D PROTEIN"/>
    <property type="match status" value="1"/>
</dbReference>
<dbReference type="Proteomes" id="UP000813463">
    <property type="component" value="Chromosome 3"/>
</dbReference>